<sequence>MTDQHNLVVLLDLRLGAVLPAAALPALRGASAVYAGSDLPEQVRLALGAEPVGATEQVLAAPGPVALISASLAEPTAAALHAAGAVVIGTEPPAGAALLDAVSVMDRLRSPGGCPWDAKQTHDSLRQYLVEETYELLDAIEQGDRQALREELGDVLLQVLFHARVAAEDPAPFDIDGVAQDLVDKLVGRHPHVFGDEVAEDDHHDRRWDELKQAEKRRESSVDGVALGQPAVSLAGKLASRTSKAGFPVDLLPDGEGAGVTLFLVAALARLAGEDPEGELRAVAKRFEREVRAAEQAAKQAGLDQTRLSADDWRRYWPAST</sequence>
<dbReference type="GO" id="GO:0036220">
    <property type="term" value="F:ITP diphosphatase activity"/>
    <property type="evidence" value="ECO:0007669"/>
    <property type="project" value="UniProtKB-EC"/>
</dbReference>
<accession>A0ABR6BSF7</accession>
<dbReference type="RefSeq" id="WP_025354433.1">
    <property type="nucleotide sequence ID" value="NZ_BAAABQ010000005.1"/>
</dbReference>
<dbReference type="PANTHER" id="PTHR30522">
    <property type="entry name" value="NUCLEOSIDE TRIPHOSPHATE PYROPHOSPHOHYDROLASE"/>
    <property type="match status" value="1"/>
</dbReference>
<gene>
    <name evidence="3" type="ORF">BC739_007079</name>
</gene>
<dbReference type="SUPFAM" id="SSF101386">
    <property type="entry name" value="all-alpha NTP pyrophosphatases"/>
    <property type="match status" value="1"/>
</dbReference>
<feature type="domain" description="NTP pyrophosphohydrolase MazG-like" evidence="2">
    <location>
        <begin position="120"/>
        <end position="194"/>
    </location>
</feature>
<keyword evidence="3" id="KW-0378">Hydrolase</keyword>
<protein>
    <submittedName>
        <fullName evidence="3">XTP/dITP diphosphohydrolase</fullName>
        <ecNumber evidence="3">3.6.1.66</ecNumber>
    </submittedName>
</protein>
<dbReference type="InterPro" id="IPR048015">
    <property type="entry name" value="NTP-PPase_MazG-like_N"/>
</dbReference>
<dbReference type="EMBL" id="JACJID010000006">
    <property type="protein sequence ID" value="MBA8929846.1"/>
    <property type="molecule type" value="Genomic_DNA"/>
</dbReference>
<dbReference type="NCBIfam" id="TIGR00444">
    <property type="entry name" value="mazG"/>
    <property type="match status" value="1"/>
</dbReference>
<dbReference type="Pfam" id="PF03819">
    <property type="entry name" value="MazG"/>
    <property type="match status" value="1"/>
</dbReference>
<keyword evidence="4" id="KW-1185">Reference proteome</keyword>
<feature type="coiled-coil region" evidence="1">
    <location>
        <begin position="277"/>
        <end position="304"/>
    </location>
</feature>
<dbReference type="InterPro" id="IPR004518">
    <property type="entry name" value="MazG-like_dom"/>
</dbReference>
<organism evidence="3 4">
    <name type="scientific">Kutzneria viridogrisea</name>
    <dbReference type="NCBI Taxonomy" id="47990"/>
    <lineage>
        <taxon>Bacteria</taxon>
        <taxon>Bacillati</taxon>
        <taxon>Actinomycetota</taxon>
        <taxon>Actinomycetes</taxon>
        <taxon>Pseudonocardiales</taxon>
        <taxon>Pseudonocardiaceae</taxon>
        <taxon>Kutzneria</taxon>
    </lineage>
</organism>
<dbReference type="Proteomes" id="UP000517916">
    <property type="component" value="Unassembled WGS sequence"/>
</dbReference>
<dbReference type="Gene3D" id="1.10.287.1080">
    <property type="entry name" value="MazG-like"/>
    <property type="match status" value="2"/>
</dbReference>
<evidence type="ECO:0000313" key="3">
    <source>
        <dbReference type="EMBL" id="MBA8929846.1"/>
    </source>
</evidence>
<evidence type="ECO:0000313" key="4">
    <source>
        <dbReference type="Proteomes" id="UP000517916"/>
    </source>
</evidence>
<name>A0ABR6BSF7_9PSEU</name>
<dbReference type="CDD" id="cd11528">
    <property type="entry name" value="NTP-PPase_MazG_Nterm"/>
    <property type="match status" value="1"/>
</dbReference>
<proteinExistence type="predicted"/>
<dbReference type="InterPro" id="IPR011551">
    <property type="entry name" value="NTP_PyrPHydrolase_MazG"/>
</dbReference>
<dbReference type="EC" id="3.6.1.66" evidence="3"/>
<comment type="caution">
    <text evidence="3">The sequence shown here is derived from an EMBL/GenBank/DDBJ whole genome shotgun (WGS) entry which is preliminary data.</text>
</comment>
<keyword evidence="1" id="KW-0175">Coiled coil</keyword>
<dbReference type="PANTHER" id="PTHR30522:SF0">
    <property type="entry name" value="NUCLEOSIDE TRIPHOSPHATE PYROPHOSPHOHYDROLASE"/>
    <property type="match status" value="1"/>
</dbReference>
<evidence type="ECO:0000259" key="2">
    <source>
        <dbReference type="Pfam" id="PF03819"/>
    </source>
</evidence>
<evidence type="ECO:0000256" key="1">
    <source>
        <dbReference type="SAM" id="Coils"/>
    </source>
</evidence>
<reference evidence="3 4" key="1">
    <citation type="submission" date="2020-08" db="EMBL/GenBank/DDBJ databases">
        <title>Genomic Encyclopedia of Archaeal and Bacterial Type Strains, Phase II (KMG-II): from individual species to whole genera.</title>
        <authorList>
            <person name="Goeker M."/>
        </authorList>
    </citation>
    <scope>NUCLEOTIDE SEQUENCE [LARGE SCALE GENOMIC DNA]</scope>
    <source>
        <strain evidence="3 4">DSM 43850</strain>
    </source>
</reference>